<evidence type="ECO:0008006" key="5">
    <source>
        <dbReference type="Google" id="ProtNLM"/>
    </source>
</evidence>
<keyword evidence="4" id="KW-1185">Reference proteome</keyword>
<sequence length="281" mass="32779">MKVNKNISVKQAIIRGQLMVNVPAFICLLCAPLAMFYVVHLFNLPERLGITGVFLGIILAWISWSVLITKWRIWAFTNVRNVHALKKEAILSMLIWEDGTSFEKTEYRSKKDKLILKRLDKKFLQKDLIYEDPNVPQETKIYFSITTAFFIVLFLSTGVTSGAYLMFEEKNTDFVIGLIMFTICLFILTQTFKKLINRKPQLIINDKGITLSNNTFVSWSEIYELEILREGFGNSAQHYLKFCDSNYNYSKIEIDSFNLSIRKLENNLQTYQIRYNNNNKV</sequence>
<keyword evidence="1" id="KW-0175">Coiled coil</keyword>
<name>A0ABR8LZH2_9FLAO</name>
<evidence type="ECO:0000313" key="3">
    <source>
        <dbReference type="EMBL" id="MBD3864359.1"/>
    </source>
</evidence>
<evidence type="ECO:0000313" key="4">
    <source>
        <dbReference type="Proteomes" id="UP000627521"/>
    </source>
</evidence>
<organism evidence="3 4">
    <name type="scientific">Olleya marilimosa</name>
    <dbReference type="NCBI Taxonomy" id="272164"/>
    <lineage>
        <taxon>Bacteria</taxon>
        <taxon>Pseudomonadati</taxon>
        <taxon>Bacteroidota</taxon>
        <taxon>Flavobacteriia</taxon>
        <taxon>Flavobacteriales</taxon>
        <taxon>Flavobacteriaceae</taxon>
    </lineage>
</organism>
<keyword evidence="2" id="KW-0472">Membrane</keyword>
<proteinExistence type="predicted"/>
<dbReference type="Proteomes" id="UP000627521">
    <property type="component" value="Unassembled WGS sequence"/>
</dbReference>
<dbReference type="RefSeq" id="WP_191100347.1">
    <property type="nucleotide sequence ID" value="NZ_JACXXF010000007.1"/>
</dbReference>
<feature type="transmembrane region" description="Helical" evidence="2">
    <location>
        <begin position="173"/>
        <end position="192"/>
    </location>
</feature>
<feature type="coiled-coil region" evidence="1">
    <location>
        <begin position="254"/>
        <end position="281"/>
    </location>
</feature>
<keyword evidence="2" id="KW-0812">Transmembrane</keyword>
<comment type="caution">
    <text evidence="3">The sequence shown here is derived from an EMBL/GenBank/DDBJ whole genome shotgun (WGS) entry which is preliminary data.</text>
</comment>
<feature type="transmembrane region" description="Helical" evidence="2">
    <location>
        <begin position="20"/>
        <end position="42"/>
    </location>
</feature>
<protein>
    <recommendedName>
        <fullName evidence="5">PH domain-containing protein</fullName>
    </recommendedName>
</protein>
<accession>A0ABR8LZH2</accession>
<evidence type="ECO:0000256" key="1">
    <source>
        <dbReference type="SAM" id="Coils"/>
    </source>
</evidence>
<reference evidence="3 4" key="1">
    <citation type="submission" date="2020-09" db="EMBL/GenBank/DDBJ databases">
        <title>Bacillus nautilus sp. nov., Chryseoglobus crepusculi sp. nov, and Psychrobacter noctis sp. nov., isolated from deep-sea sponges from the equatorial Atlantic.</title>
        <authorList>
            <person name="Stennett H.L."/>
            <person name="Williams S.E."/>
        </authorList>
    </citation>
    <scope>NUCLEOTIDE SEQUENCE [LARGE SCALE GENOMIC DNA]</scope>
    <source>
        <strain evidence="3 4">28M-24</strain>
    </source>
</reference>
<feature type="transmembrane region" description="Helical" evidence="2">
    <location>
        <begin position="48"/>
        <end position="68"/>
    </location>
</feature>
<feature type="transmembrane region" description="Helical" evidence="2">
    <location>
        <begin position="141"/>
        <end position="167"/>
    </location>
</feature>
<dbReference type="EMBL" id="JACXXH010000007">
    <property type="protein sequence ID" value="MBD3864359.1"/>
    <property type="molecule type" value="Genomic_DNA"/>
</dbReference>
<evidence type="ECO:0000256" key="2">
    <source>
        <dbReference type="SAM" id="Phobius"/>
    </source>
</evidence>
<keyword evidence="2" id="KW-1133">Transmembrane helix</keyword>
<gene>
    <name evidence="3" type="ORF">IEG06_12945</name>
</gene>